<comment type="caution">
    <text evidence="1">The sequence shown here is derived from an EMBL/GenBank/DDBJ whole genome shotgun (WGS) entry which is preliminary data.</text>
</comment>
<evidence type="ECO:0000313" key="1">
    <source>
        <dbReference type="EMBL" id="PHV66619.1"/>
    </source>
</evidence>
<protein>
    <submittedName>
        <fullName evidence="1">Uncharacterized protein</fullName>
    </submittedName>
</protein>
<dbReference type="EMBL" id="PEBD01000008">
    <property type="protein sequence ID" value="PHV66619.1"/>
    <property type="molecule type" value="Genomic_DNA"/>
</dbReference>
<sequence>MDGPYFAGEPKNPGDLGAVVTLWRMTIAAWAIPEVLHGQHSDQAAALLRRYFDIGTEGQPNFTGSMFERFDGGGDAPHVVDRFTAADMVAVSMLSVDVPAAAALRILHPGQHHLNDVLAALPHDLDLVNADDEHLRRGEQLWKLTRTAGVGPVTTSQLLARKRPRLLPVIDTVVKGVLTHPRRGDFYRTLRHHLAADGHALHRHLEAVRERADIGSDISAIRCFDVIVWLAGRDNRVAMTGRGRF</sequence>
<evidence type="ECO:0000313" key="2">
    <source>
        <dbReference type="Proteomes" id="UP000225108"/>
    </source>
</evidence>
<dbReference type="AlphaFoldDB" id="A0A2G3PLB5"/>
<organism evidence="1 2">
    <name type="scientific">Williamsia marianensis</name>
    <dbReference type="NCBI Taxonomy" id="85044"/>
    <lineage>
        <taxon>Bacteria</taxon>
        <taxon>Bacillati</taxon>
        <taxon>Actinomycetota</taxon>
        <taxon>Actinomycetes</taxon>
        <taxon>Mycobacteriales</taxon>
        <taxon>Nocardiaceae</taxon>
        <taxon>Williamsia</taxon>
    </lineage>
</organism>
<name>A0A2G3PLB5_WILMA</name>
<reference evidence="1 2" key="1">
    <citation type="submission" date="2017-10" db="EMBL/GenBank/DDBJ databases">
        <title>The draft genome sequence of Williamsia sp. BULT 1.1 isolated from the semi-arid grassland soils from South Africa.</title>
        <authorList>
            <person name="Kabwe M.H."/>
            <person name="Govender N."/>
            <person name="Mutseka Lunga P."/>
            <person name="Vikram S."/>
            <person name="Makhalanyane T.P."/>
        </authorList>
    </citation>
    <scope>NUCLEOTIDE SEQUENCE [LARGE SCALE GENOMIC DNA]</scope>
    <source>
        <strain evidence="1 2">BULT 1.1</strain>
    </source>
</reference>
<gene>
    <name evidence="1" type="ORF">CSW57_09955</name>
</gene>
<dbReference type="InterPro" id="IPR046275">
    <property type="entry name" value="DUF6308"/>
</dbReference>
<dbReference type="Pfam" id="PF19827">
    <property type="entry name" value="DUF6308"/>
    <property type="match status" value="1"/>
</dbReference>
<proteinExistence type="predicted"/>
<accession>A0A2G3PLB5</accession>
<dbReference type="Proteomes" id="UP000225108">
    <property type="component" value="Unassembled WGS sequence"/>
</dbReference>